<dbReference type="GO" id="GO:0005634">
    <property type="term" value="C:nucleus"/>
    <property type="evidence" value="ECO:0007669"/>
    <property type="project" value="TreeGrafter"/>
</dbReference>
<dbReference type="EMBL" id="QEAM01000010">
    <property type="protein sequence ID" value="TPX50989.1"/>
    <property type="molecule type" value="Genomic_DNA"/>
</dbReference>
<keyword evidence="13" id="KW-1185">Reference proteome</keyword>
<evidence type="ECO:0000259" key="9">
    <source>
        <dbReference type="PROSITE" id="PS51192"/>
    </source>
</evidence>
<dbReference type="GO" id="GO:0006281">
    <property type="term" value="P:DNA repair"/>
    <property type="evidence" value="ECO:0007669"/>
    <property type="project" value="TreeGrafter"/>
</dbReference>
<evidence type="ECO:0000256" key="6">
    <source>
        <dbReference type="PROSITE-ProRule" id="PRU00175"/>
    </source>
</evidence>
<dbReference type="VEuPathDB" id="FungiDB:SeMB42_g01602"/>
<dbReference type="SUPFAM" id="SSF57850">
    <property type="entry name" value="RING/U-box"/>
    <property type="match status" value="1"/>
</dbReference>
<dbReference type="InterPro" id="IPR013083">
    <property type="entry name" value="Znf_RING/FYVE/PHD"/>
</dbReference>
<sequence>MATSSCHTVNSNVPKKRILINHDDIQLLREFCAAGNEHDPILRDLLEQSNGNVDAAAAKWFEMKSPLKKKMKLTHDDRDGSTSENAVDGTSAVKNDKRIKLTGRRSEEKEDCEGMQFPIFIGDVLIPVLATVKSNPNTIIRLNDLMEFKRDAKKPLLSKTKAVGKSSANGSKKSGFSSSSSPGGSKNQNTNTIVRVVLIEANGLRREVGKVTSDQGFASNISKLIDNNLAVFTATVVEVPSKLETFTKFHISVRVLLTRHAFQNTKPSESEEDEIRVKDRKTALMWAFTSIGLVPADTQLANTTNPETDAADSSTVKDEDLTREVNVNDLHNIYRQAQKLDRPQTEREPAPGFRVDLRQYQKEALAIMMEMESDGEKSTGANGEPILSPLWRRFVFPNTEKVFFINPYTGELSLKCVPMEKCRGGILADEQGLGKTIETLALIYSNQKPALPSNSITTLGTYAKVKDSNSTLIVCPLSVLAQWREEALRCFRADSSTPASSMVEVYYGGTRSLNDNRRFRGDNGAPIVITTYGVVAAECENENSPLFSNVWYRIVLDEAHYIKERNTKQAKACRALQAERRWCLTGTPIQNKLEDLFSLVHFLRLPPWEQFSFWRSFITIPFERKDVRALEVVTTILQPILLRRTKDMKDRDGNPIVALPVKNVEEVYLEFTKDERIIYDSLLRDSRRRLADEKGRFAYAHVFEMLLRLRQMCDHPFLVAAFAKTTLETIGMEDLVNQYCQGDGASAEYIDSVMKTLQEANSSDSECAICLDSIVAATIVPSCGHTSCRDCLMDFLERCEAQGKPTECPVCRNPCSEKDLLSVMRRPSKGGKGLGSSFRKEKIISGSNSEEIDAEESASNDTDNDGNNSPVPGGPTRPETKITFGKGIPFRLSTKMKALVNFLRNTREASPSTKTVVFSLFTSMLDLIEGILDEQGLGWCRIDGKVTQKKREEVLLQFKSQQSCSVMLASLRSMGVGVNLTCASQVVLVDPWWNRAAEDQAMDRVHRFGQTKNVEVRRLIVKGTVEEKILAIQARKSNIAGAVTSPEDMRMTLEDLKTLFD</sequence>
<dbReference type="Pfam" id="PF13639">
    <property type="entry name" value="zf-RING_2"/>
    <property type="match status" value="1"/>
</dbReference>
<dbReference type="Proteomes" id="UP000317494">
    <property type="component" value="Unassembled WGS sequence"/>
</dbReference>
<dbReference type="GO" id="GO:0008270">
    <property type="term" value="F:zinc ion binding"/>
    <property type="evidence" value="ECO:0007669"/>
    <property type="project" value="UniProtKB-KW"/>
</dbReference>
<keyword evidence="6" id="KW-0862">Zinc</keyword>
<organism evidence="11 14">
    <name type="scientific">Synchytrium endobioticum</name>
    <dbReference type="NCBI Taxonomy" id="286115"/>
    <lineage>
        <taxon>Eukaryota</taxon>
        <taxon>Fungi</taxon>
        <taxon>Fungi incertae sedis</taxon>
        <taxon>Chytridiomycota</taxon>
        <taxon>Chytridiomycota incertae sedis</taxon>
        <taxon>Chytridiomycetes</taxon>
        <taxon>Synchytriales</taxon>
        <taxon>Synchytriaceae</taxon>
        <taxon>Synchytrium</taxon>
    </lineage>
</organism>
<evidence type="ECO:0000259" key="8">
    <source>
        <dbReference type="PROSITE" id="PS50089"/>
    </source>
</evidence>
<dbReference type="InterPro" id="IPR050628">
    <property type="entry name" value="SNF2_RAD54_helicase_TF"/>
</dbReference>
<keyword evidence="5" id="KW-0067">ATP-binding</keyword>
<protein>
    <recommendedName>
        <fullName evidence="15">RING-type domain-containing protein</fullName>
    </recommendedName>
</protein>
<keyword evidence="6" id="KW-0479">Metal-binding</keyword>
<accession>A0A507DH21</accession>
<dbReference type="EMBL" id="QEAN01000042">
    <property type="protein sequence ID" value="TPX52196.1"/>
    <property type="molecule type" value="Genomic_DNA"/>
</dbReference>
<dbReference type="CDD" id="cd18008">
    <property type="entry name" value="DEXDc_SHPRH-like"/>
    <property type="match status" value="1"/>
</dbReference>
<feature type="domain" description="Helicase ATP-binding" evidence="9">
    <location>
        <begin position="416"/>
        <end position="606"/>
    </location>
</feature>
<dbReference type="PROSITE" id="PS51192">
    <property type="entry name" value="HELICASE_ATP_BIND_1"/>
    <property type="match status" value="1"/>
</dbReference>
<dbReference type="InterPro" id="IPR049730">
    <property type="entry name" value="SNF2/RAD54-like_C"/>
</dbReference>
<dbReference type="SMART" id="SM00184">
    <property type="entry name" value="RING"/>
    <property type="match status" value="1"/>
</dbReference>
<dbReference type="Pfam" id="PF00271">
    <property type="entry name" value="Helicase_C"/>
    <property type="match status" value="1"/>
</dbReference>
<dbReference type="Pfam" id="PF00176">
    <property type="entry name" value="SNF2-rel_dom"/>
    <property type="match status" value="1"/>
</dbReference>
<dbReference type="STRING" id="286115.A0A507DH21"/>
<dbReference type="SMART" id="SM00490">
    <property type="entry name" value="HELICc"/>
    <property type="match status" value="1"/>
</dbReference>
<feature type="domain" description="Helicase C-terminal" evidence="10">
    <location>
        <begin position="895"/>
        <end position="1057"/>
    </location>
</feature>
<evidence type="ECO:0000256" key="3">
    <source>
        <dbReference type="ARBA" id="ARBA00022801"/>
    </source>
</evidence>
<dbReference type="PROSITE" id="PS50089">
    <property type="entry name" value="ZF_RING_2"/>
    <property type="match status" value="1"/>
</dbReference>
<name>A0A507DH21_9FUNG</name>
<dbReference type="InterPro" id="IPR001650">
    <property type="entry name" value="Helicase_C-like"/>
</dbReference>
<evidence type="ECO:0000256" key="7">
    <source>
        <dbReference type="SAM" id="MobiDB-lite"/>
    </source>
</evidence>
<feature type="domain" description="RING-type" evidence="8">
    <location>
        <begin position="767"/>
        <end position="812"/>
    </location>
</feature>
<keyword evidence="3" id="KW-0378">Hydrolase</keyword>
<dbReference type="AlphaFoldDB" id="A0A507DH21"/>
<keyword evidence="4" id="KW-0347">Helicase</keyword>
<dbReference type="SUPFAM" id="SSF52540">
    <property type="entry name" value="P-loop containing nucleoside triphosphate hydrolases"/>
    <property type="match status" value="2"/>
</dbReference>
<evidence type="ECO:0008006" key="15">
    <source>
        <dbReference type="Google" id="ProtNLM"/>
    </source>
</evidence>
<dbReference type="SMART" id="SM00487">
    <property type="entry name" value="DEXDc"/>
    <property type="match status" value="1"/>
</dbReference>
<proteinExistence type="inferred from homology"/>
<dbReference type="OrthoDB" id="448448at2759"/>
<dbReference type="InterPro" id="IPR001841">
    <property type="entry name" value="Znf_RING"/>
</dbReference>
<keyword evidence="6" id="KW-0863">Zinc-finger</keyword>
<evidence type="ECO:0000313" key="12">
    <source>
        <dbReference type="EMBL" id="TPX52196.1"/>
    </source>
</evidence>
<dbReference type="CDD" id="cd18793">
    <property type="entry name" value="SF2_C_SNF"/>
    <property type="match status" value="1"/>
</dbReference>
<evidence type="ECO:0000256" key="1">
    <source>
        <dbReference type="ARBA" id="ARBA00007025"/>
    </source>
</evidence>
<feature type="region of interest" description="Disordered" evidence="7">
    <location>
        <begin position="159"/>
        <end position="189"/>
    </location>
</feature>
<dbReference type="Gene3D" id="3.30.40.10">
    <property type="entry name" value="Zinc/RING finger domain, C3HC4 (zinc finger)"/>
    <property type="match status" value="1"/>
</dbReference>
<comment type="caution">
    <text evidence="11">The sequence shown here is derived from an EMBL/GenBank/DDBJ whole genome shotgun (WGS) entry which is preliminary data.</text>
</comment>
<dbReference type="GO" id="GO:0004386">
    <property type="term" value="F:helicase activity"/>
    <property type="evidence" value="ECO:0007669"/>
    <property type="project" value="UniProtKB-KW"/>
</dbReference>
<keyword evidence="2" id="KW-0547">Nucleotide-binding</keyword>
<evidence type="ECO:0000259" key="10">
    <source>
        <dbReference type="PROSITE" id="PS51194"/>
    </source>
</evidence>
<dbReference type="InterPro" id="IPR038718">
    <property type="entry name" value="SNF2-like_sf"/>
</dbReference>
<evidence type="ECO:0000256" key="4">
    <source>
        <dbReference type="ARBA" id="ARBA00022806"/>
    </source>
</evidence>
<dbReference type="Gene3D" id="3.40.50.300">
    <property type="entry name" value="P-loop containing nucleotide triphosphate hydrolases"/>
    <property type="match status" value="1"/>
</dbReference>
<dbReference type="Gene3D" id="3.40.50.10810">
    <property type="entry name" value="Tandem AAA-ATPase domain"/>
    <property type="match status" value="1"/>
</dbReference>
<gene>
    <name evidence="11" type="ORF">SeLEV6574_g00580</name>
    <name evidence="12" type="ORF">SeMB42_g01602</name>
</gene>
<dbReference type="PANTHER" id="PTHR45626:SF22">
    <property type="entry name" value="DNA REPAIR PROTEIN RAD5"/>
    <property type="match status" value="1"/>
</dbReference>
<dbReference type="PANTHER" id="PTHR45626">
    <property type="entry name" value="TRANSCRIPTION TERMINATION FACTOR 2-RELATED"/>
    <property type="match status" value="1"/>
</dbReference>
<dbReference type="GO" id="GO:0008094">
    <property type="term" value="F:ATP-dependent activity, acting on DNA"/>
    <property type="evidence" value="ECO:0007669"/>
    <property type="project" value="TreeGrafter"/>
</dbReference>
<feature type="compositionally biased region" description="Acidic residues" evidence="7">
    <location>
        <begin position="850"/>
        <end position="864"/>
    </location>
</feature>
<dbReference type="GO" id="GO:0005524">
    <property type="term" value="F:ATP binding"/>
    <property type="evidence" value="ECO:0007669"/>
    <property type="project" value="UniProtKB-KW"/>
</dbReference>
<feature type="region of interest" description="Disordered" evidence="7">
    <location>
        <begin position="72"/>
        <end position="91"/>
    </location>
</feature>
<dbReference type="GO" id="GO:0016787">
    <property type="term" value="F:hydrolase activity"/>
    <property type="evidence" value="ECO:0007669"/>
    <property type="project" value="UniProtKB-KW"/>
</dbReference>
<evidence type="ECO:0000256" key="2">
    <source>
        <dbReference type="ARBA" id="ARBA00022741"/>
    </source>
</evidence>
<dbReference type="PROSITE" id="PS51194">
    <property type="entry name" value="HELICASE_CTER"/>
    <property type="match status" value="1"/>
</dbReference>
<evidence type="ECO:0000313" key="14">
    <source>
        <dbReference type="Proteomes" id="UP000320475"/>
    </source>
</evidence>
<feature type="region of interest" description="Disordered" evidence="7">
    <location>
        <begin position="845"/>
        <end position="883"/>
    </location>
</feature>
<reference evidence="13 14" key="1">
    <citation type="journal article" date="2019" name="Sci. Rep.">
        <title>Comparative genomics of chytrid fungi reveal insights into the obligate biotrophic and pathogenic lifestyle of Synchytrium endobioticum.</title>
        <authorList>
            <person name="van de Vossenberg B.T.L.H."/>
            <person name="Warris S."/>
            <person name="Nguyen H.D.T."/>
            <person name="van Gent-Pelzer M.P.E."/>
            <person name="Joly D.L."/>
            <person name="van de Geest H.C."/>
            <person name="Bonants P.J.M."/>
            <person name="Smith D.S."/>
            <person name="Levesque C.A."/>
            <person name="van der Lee T.A.J."/>
        </authorList>
    </citation>
    <scope>NUCLEOTIDE SEQUENCE [LARGE SCALE GENOMIC DNA]</scope>
    <source>
        <strain evidence="11 14">LEV6574</strain>
        <strain evidence="12 13">MB42</strain>
    </source>
</reference>
<dbReference type="InterPro" id="IPR027417">
    <property type="entry name" value="P-loop_NTPase"/>
</dbReference>
<dbReference type="InterPro" id="IPR000330">
    <property type="entry name" value="SNF2_N"/>
</dbReference>
<evidence type="ECO:0000313" key="13">
    <source>
        <dbReference type="Proteomes" id="UP000317494"/>
    </source>
</evidence>
<feature type="compositionally biased region" description="Low complexity" evidence="7">
    <location>
        <begin position="164"/>
        <end position="186"/>
    </location>
</feature>
<dbReference type="Proteomes" id="UP000320475">
    <property type="component" value="Unassembled WGS sequence"/>
</dbReference>
<evidence type="ECO:0000256" key="5">
    <source>
        <dbReference type="ARBA" id="ARBA00022840"/>
    </source>
</evidence>
<evidence type="ECO:0000313" key="11">
    <source>
        <dbReference type="EMBL" id="TPX50989.1"/>
    </source>
</evidence>
<comment type="similarity">
    <text evidence="1">Belongs to the SNF2/RAD54 helicase family.</text>
</comment>
<dbReference type="InterPro" id="IPR014001">
    <property type="entry name" value="Helicase_ATP-bd"/>
</dbReference>